<dbReference type="SMART" id="SM00903">
    <property type="entry name" value="Flavin_Reduct"/>
    <property type="match status" value="1"/>
</dbReference>
<keyword evidence="4" id="KW-1185">Reference proteome</keyword>
<reference evidence="3 4" key="1">
    <citation type="submission" date="2024-01" db="EMBL/GenBank/DDBJ databases">
        <title>Hyphobacterium bacterium isolated from marine sediment.</title>
        <authorList>
            <person name="Zhao S."/>
        </authorList>
    </citation>
    <scope>NUCLEOTIDE SEQUENCE [LARGE SCALE GENOMIC DNA]</scope>
    <source>
        <strain evidence="4">HN65</strain>
    </source>
</reference>
<dbReference type="GO" id="GO:0016491">
    <property type="term" value="F:oxidoreductase activity"/>
    <property type="evidence" value="ECO:0007669"/>
    <property type="project" value="UniProtKB-KW"/>
</dbReference>
<protein>
    <submittedName>
        <fullName evidence="3">Flavin reductase family protein</fullName>
        <ecNumber evidence="3">1.-.-.-</ecNumber>
    </submittedName>
</protein>
<dbReference type="Proteomes" id="UP001354971">
    <property type="component" value="Unassembled WGS sequence"/>
</dbReference>
<dbReference type="InterPro" id="IPR002563">
    <property type="entry name" value="Flavin_Rdtase-like_dom"/>
</dbReference>
<evidence type="ECO:0000313" key="3">
    <source>
        <dbReference type="EMBL" id="MEE2525041.1"/>
    </source>
</evidence>
<comment type="caution">
    <text evidence="3">The sequence shown here is derived from an EMBL/GenBank/DDBJ whole genome shotgun (WGS) entry which is preliminary data.</text>
</comment>
<dbReference type="EMBL" id="JAZDRP010000001">
    <property type="protein sequence ID" value="MEE2525041.1"/>
    <property type="molecule type" value="Genomic_DNA"/>
</dbReference>
<dbReference type="EC" id="1.-.-.-" evidence="3"/>
<evidence type="ECO:0000256" key="1">
    <source>
        <dbReference type="ARBA" id="ARBA00023002"/>
    </source>
</evidence>
<gene>
    <name evidence="3" type="ORF">V0U79_01590</name>
</gene>
<dbReference type="RefSeq" id="WP_330197704.1">
    <property type="nucleotide sequence ID" value="NZ_JAZDRP010000001.1"/>
</dbReference>
<name>A0ABU7LM95_9PROT</name>
<dbReference type="InterPro" id="IPR012349">
    <property type="entry name" value="Split_barrel_FMN-bd"/>
</dbReference>
<evidence type="ECO:0000313" key="4">
    <source>
        <dbReference type="Proteomes" id="UP001354971"/>
    </source>
</evidence>
<dbReference type="Gene3D" id="2.30.110.10">
    <property type="entry name" value="Electron Transport, Fmn-binding Protein, Chain A"/>
    <property type="match status" value="1"/>
</dbReference>
<dbReference type="PANTHER" id="PTHR30466">
    <property type="entry name" value="FLAVIN REDUCTASE"/>
    <property type="match status" value="1"/>
</dbReference>
<dbReference type="PANTHER" id="PTHR30466:SF1">
    <property type="entry name" value="FMN REDUCTASE (NADH) RUTF"/>
    <property type="match status" value="1"/>
</dbReference>
<keyword evidence="1 3" id="KW-0560">Oxidoreductase</keyword>
<proteinExistence type="predicted"/>
<dbReference type="InterPro" id="IPR050268">
    <property type="entry name" value="NADH-dep_flavin_reductase"/>
</dbReference>
<dbReference type="SUPFAM" id="SSF50475">
    <property type="entry name" value="FMN-binding split barrel"/>
    <property type="match status" value="1"/>
</dbReference>
<dbReference type="Pfam" id="PF01613">
    <property type="entry name" value="Flavin_Reduct"/>
    <property type="match status" value="1"/>
</dbReference>
<sequence length="154" mass="16703">MSASDDFRAAMSRYPTGVTVVSTYHEGRAVGMTANSFASVSLEPPLVLWSVGKTGSRGQVFSDAKSFSICFLGSDQSEIAKFCADNEALPAGRWSENAYGFPVVENCPVVLDCRQHAVYPAGDHDIIIGEVLRISMRDEAGALTFYRSQYGTME</sequence>
<organism evidence="3 4">
    <name type="scientific">Hyphobacterium lacteum</name>
    <dbReference type="NCBI Taxonomy" id="3116575"/>
    <lineage>
        <taxon>Bacteria</taxon>
        <taxon>Pseudomonadati</taxon>
        <taxon>Pseudomonadota</taxon>
        <taxon>Alphaproteobacteria</taxon>
        <taxon>Maricaulales</taxon>
        <taxon>Maricaulaceae</taxon>
        <taxon>Hyphobacterium</taxon>
    </lineage>
</organism>
<evidence type="ECO:0000259" key="2">
    <source>
        <dbReference type="SMART" id="SM00903"/>
    </source>
</evidence>
<accession>A0ABU7LM95</accession>
<feature type="domain" description="Flavin reductase like" evidence="2">
    <location>
        <begin position="11"/>
        <end position="152"/>
    </location>
</feature>